<dbReference type="EMBL" id="UYWY01003188">
    <property type="protein sequence ID" value="VDM28589.1"/>
    <property type="molecule type" value="Genomic_DNA"/>
</dbReference>
<gene>
    <name evidence="1" type="ORF">TCNE_LOCUS2872</name>
</gene>
<dbReference type="Proteomes" id="UP000050794">
    <property type="component" value="Unassembled WGS sequence"/>
</dbReference>
<keyword evidence="2" id="KW-1185">Reference proteome</keyword>
<sequence>MMNLCHDSYKKIVEDAVTEKERSKLCEWWRLFLDTVRLSDTSHDAQLQLIDCKTECLWERQKLARIDTDRLRYMEQLMNAKIEAYELTAVMFRPFHIKCLRRIQKICALIVDYFERFPESDGTPLCIEEGIELARYALDEAKVDACVELIKEMEMILCENGCAELTTHSDAESDDLASSDDGHEHETNKPNLYAYVNNRIEKKQIVEKIAEITDVEEQCITHL</sequence>
<evidence type="ECO:0000313" key="2">
    <source>
        <dbReference type="Proteomes" id="UP000050794"/>
    </source>
</evidence>
<reference evidence="3" key="1">
    <citation type="submission" date="2016-06" db="UniProtKB">
        <authorList>
            <consortium name="WormBaseParasite"/>
        </authorList>
    </citation>
    <scope>IDENTIFICATION</scope>
</reference>
<accession>A0A183U302</accession>
<reference evidence="1 2" key="2">
    <citation type="submission" date="2018-11" db="EMBL/GenBank/DDBJ databases">
        <authorList>
            <consortium name="Pathogen Informatics"/>
        </authorList>
    </citation>
    <scope>NUCLEOTIDE SEQUENCE [LARGE SCALE GENOMIC DNA]</scope>
</reference>
<evidence type="ECO:0000313" key="1">
    <source>
        <dbReference type="EMBL" id="VDM28589.1"/>
    </source>
</evidence>
<dbReference type="AlphaFoldDB" id="A0A183U302"/>
<evidence type="ECO:0000313" key="3">
    <source>
        <dbReference type="WBParaSite" id="TCNE_0000287201-mRNA-1"/>
    </source>
</evidence>
<protein>
    <submittedName>
        <fullName evidence="3">Vacuolar protein sorting-associated protein 28 homolog</fullName>
    </submittedName>
</protein>
<proteinExistence type="predicted"/>
<dbReference type="WBParaSite" id="TCNE_0000287201-mRNA-1">
    <property type="protein sequence ID" value="TCNE_0000287201-mRNA-1"/>
    <property type="gene ID" value="TCNE_0000287201"/>
</dbReference>
<organism evidence="2 3">
    <name type="scientific">Toxocara canis</name>
    <name type="common">Canine roundworm</name>
    <dbReference type="NCBI Taxonomy" id="6265"/>
    <lineage>
        <taxon>Eukaryota</taxon>
        <taxon>Metazoa</taxon>
        <taxon>Ecdysozoa</taxon>
        <taxon>Nematoda</taxon>
        <taxon>Chromadorea</taxon>
        <taxon>Rhabditida</taxon>
        <taxon>Spirurina</taxon>
        <taxon>Ascaridomorpha</taxon>
        <taxon>Ascaridoidea</taxon>
        <taxon>Toxocaridae</taxon>
        <taxon>Toxocara</taxon>
    </lineage>
</organism>
<name>A0A183U302_TOXCA</name>